<dbReference type="PANTHER" id="PTHR47495">
    <property type="entry name" value="ALDEHYDE DEHYDROGENASE"/>
    <property type="match status" value="1"/>
</dbReference>
<proteinExistence type="predicted"/>
<dbReference type="PANTHER" id="PTHR47495:SF3">
    <property type="entry name" value="BLR6219 PROTEIN"/>
    <property type="match status" value="1"/>
</dbReference>
<keyword evidence="3" id="KW-1185">Reference proteome</keyword>
<reference evidence="2 3" key="1">
    <citation type="journal article" date="2014" name="Genome Announc.">
        <title>Genome Sequence and Methylome of Soil Bacterium Gemmatirosa kalamazoonensis KBS708T, a Member of the Rarely Cultivated Gemmatimonadetes Phylum.</title>
        <authorList>
            <person name="Debruyn J.M."/>
            <person name="Radosevich M."/>
            <person name="Wommack K.E."/>
            <person name="Polson S.W."/>
            <person name="Hauser L.J."/>
            <person name="Fawaz M.N."/>
            <person name="Korlach J."/>
            <person name="Tsai Y.C."/>
        </authorList>
    </citation>
    <scope>NUCLEOTIDE SEQUENCE [LARGE SCALE GENOMIC DNA]</scope>
    <source>
        <strain evidence="2 3">KBS708</strain>
    </source>
</reference>
<dbReference type="InParanoid" id="W0RJY4"/>
<dbReference type="PROSITE" id="PS51318">
    <property type="entry name" value="TAT"/>
    <property type="match status" value="1"/>
</dbReference>
<evidence type="ECO:0000313" key="2">
    <source>
        <dbReference type="EMBL" id="AHG89703.1"/>
    </source>
</evidence>
<dbReference type="InterPro" id="IPR019546">
    <property type="entry name" value="TAT_signal_bac_arc"/>
</dbReference>
<dbReference type="InterPro" id="IPR012368">
    <property type="entry name" value="OxRdtase_Mopterin-bd_su_IorB"/>
</dbReference>
<dbReference type="InterPro" id="IPR000674">
    <property type="entry name" value="Ald_Oxase/Xan_DH_a/b"/>
</dbReference>
<dbReference type="RefSeq" id="WP_025411191.1">
    <property type="nucleotide sequence ID" value="NZ_CP007128.1"/>
</dbReference>
<dbReference type="InterPro" id="IPR046867">
    <property type="entry name" value="AldOxase/xan_DH_MoCoBD2"/>
</dbReference>
<dbReference type="InterPro" id="IPR008274">
    <property type="entry name" value="AldOxase/xan_DH_MoCoBD1"/>
</dbReference>
<dbReference type="GO" id="GO:0016491">
    <property type="term" value="F:oxidoreductase activity"/>
    <property type="evidence" value="ECO:0007669"/>
    <property type="project" value="InterPro"/>
</dbReference>
<dbReference type="InterPro" id="IPR006311">
    <property type="entry name" value="TAT_signal"/>
</dbReference>
<dbReference type="PIRSF" id="PIRSF036389">
    <property type="entry name" value="IOR_B"/>
    <property type="match status" value="1"/>
</dbReference>
<accession>W0RJY4</accession>
<name>W0RJY4_9BACT</name>
<dbReference type="SMART" id="SM01008">
    <property type="entry name" value="Ald_Xan_dh_C"/>
    <property type="match status" value="1"/>
</dbReference>
<gene>
    <name evidence="2" type="ORF">J421_2166</name>
</gene>
<evidence type="ECO:0000259" key="1">
    <source>
        <dbReference type="SMART" id="SM01008"/>
    </source>
</evidence>
<dbReference type="Pfam" id="PF20256">
    <property type="entry name" value="MoCoBD_2"/>
    <property type="match status" value="2"/>
</dbReference>
<dbReference type="OrthoDB" id="9767994at2"/>
<feature type="domain" description="Aldehyde oxidase/xanthine dehydrogenase a/b hammerhead" evidence="1">
    <location>
        <begin position="208"/>
        <end position="295"/>
    </location>
</feature>
<dbReference type="EMBL" id="CP007128">
    <property type="protein sequence ID" value="AHG89703.1"/>
    <property type="molecule type" value="Genomic_DNA"/>
</dbReference>
<dbReference type="Pfam" id="PF02738">
    <property type="entry name" value="MoCoBD_1"/>
    <property type="match status" value="1"/>
</dbReference>
<dbReference type="STRING" id="861299.J421_2166"/>
<dbReference type="NCBIfam" id="TIGR01409">
    <property type="entry name" value="TAT_signal_seq"/>
    <property type="match status" value="1"/>
</dbReference>
<organism evidence="2 3">
    <name type="scientific">Gemmatirosa kalamazoonensis</name>
    <dbReference type="NCBI Taxonomy" id="861299"/>
    <lineage>
        <taxon>Bacteria</taxon>
        <taxon>Pseudomonadati</taxon>
        <taxon>Gemmatimonadota</taxon>
        <taxon>Gemmatimonadia</taxon>
        <taxon>Gemmatimonadales</taxon>
        <taxon>Gemmatimonadaceae</taxon>
        <taxon>Gemmatirosa</taxon>
    </lineage>
</organism>
<dbReference type="SUPFAM" id="SSF56003">
    <property type="entry name" value="Molybdenum cofactor-binding domain"/>
    <property type="match status" value="2"/>
</dbReference>
<sequence>MPNTTFSRRDFLKASALAGGGLVLAGYLDALSPAEALGAAAPEGFAPNAFIRIAPDGIVTIVAKNPEIGQGVKTMLPMLIAEELDVDWKNVRVEQAPLDTTKFQGQSAGGSTATPSNWIPMRRVGAAARAMLVSAAAQTWGVPESECDTASGVVHHRASGRSLAYQALGERVASVAAPDLATVTLKDPKDFKIIGTRTRGVDTKAIVTGKPMYGIDVTVPGMKYAVFEKSPVFGAKVAGANLDVVKAQPGVRHAFVVDGGTDLAGLLPGVAIVADSWWQARTARAKLAVQWEEHPTAQQSSAGYAARAVELSKAAPQRVVRRDGDVDAALAGAAKTVEAAYFYPFIAHASLEPQNCTAQWVDGKVEIWAPTQSPAAGRALVARTLGIPETDVTVHITRSGGGFGRRLMTEYMVEAAAIAKQAGVPVKLLWTREDDIKHDFYRVAGFHFFTGGVDAAGKLTAWRDHFVTFGEGERVVAGAGMSGGEFPGRFVPNYQLGMSTMPLGVPTGYLRAPGSNGLAFAMESFLDELAHAAGRDPVALRLELFDHPLPEPAPTTPPNGPRPAGFDGQRMKGVLELVAEKSGWGKTTLPRGEGMGVATYFSHRGYFAEVVHVRVTKAGKVTPLKVWVAGDIGAEIINPSGAENQAQGSVLDGIAQALGQEITIEKGRVVQSNFNDFPLLRMAQSVPVEVHFKKTDFPVTGLGEPALPPVVPALTNAIYAATGKRVRSLPLSKHDLRWS</sequence>
<dbReference type="InterPro" id="IPR037165">
    <property type="entry name" value="AldOxase/xan_DH_Mopterin-bd_sf"/>
</dbReference>
<evidence type="ECO:0000313" key="3">
    <source>
        <dbReference type="Proteomes" id="UP000019151"/>
    </source>
</evidence>
<dbReference type="AlphaFoldDB" id="W0RJY4"/>
<dbReference type="InterPro" id="IPR052516">
    <property type="entry name" value="N-heterocyclic_Hydroxylase"/>
</dbReference>
<dbReference type="Gene3D" id="3.90.1170.50">
    <property type="entry name" value="Aldehyde oxidase/xanthine dehydrogenase, a/b hammerhead"/>
    <property type="match status" value="1"/>
</dbReference>
<dbReference type="eggNOG" id="COG1529">
    <property type="taxonomic scope" value="Bacteria"/>
</dbReference>
<dbReference type="HOGENOM" id="CLU_013917_0_1_0"/>
<dbReference type="KEGG" id="gba:J421_2166"/>
<dbReference type="Gene3D" id="3.30.365.10">
    <property type="entry name" value="Aldehyde oxidase/xanthine dehydrogenase, molybdopterin binding domain"/>
    <property type="match status" value="4"/>
</dbReference>
<protein>
    <submittedName>
        <fullName evidence="2">Aldehyde oxidase and xanthine dehydrogenase molybdopterin binding protein</fullName>
    </submittedName>
</protein>
<dbReference type="PATRIC" id="fig|861299.3.peg.2204"/>
<dbReference type="Proteomes" id="UP000019151">
    <property type="component" value="Chromosome"/>
</dbReference>